<keyword evidence="6 8" id="KW-0472">Membrane</keyword>
<dbReference type="SMART" id="SM00044">
    <property type="entry name" value="CYCc"/>
    <property type="match status" value="1"/>
</dbReference>
<dbReference type="Gene3D" id="6.10.340.10">
    <property type="match status" value="1"/>
</dbReference>
<dbReference type="InterPro" id="IPR029787">
    <property type="entry name" value="Nucleotide_cyclase"/>
</dbReference>
<accession>A0A238WU93</accession>
<sequence length="541" mass="56360">MSGTARNGATITGAPAVPPPGGPLGSRLLGHEDEQNDRLRVRVQTLLTGSILLSNLIGIAVVTALVTVVIPGPEPITAYLGMAGWLAVAGYVLLAVVVGLVWGTRMTFRSVRWMLEGRRATEADRLATLAAPWRLTGMQASLWLVATVLLTAANSAVDAVAMVKVAATIGLGGVVVCANSYLLSEFALRPIAARALADAPPQRPLRAGVITRTLWAWGLGTVIPVAGLMLVAAFTLVRHNATATQLSVTILAMGTVTVVFGFVLVLLMTRATVAPIRTVSAAMEAVEAGDLNAHVSVFDATELGVLQSRFNGMAAGLRERERIRDIFGRHVGREVAQLAVSRDFELGGEVREAAVLFVDVMASTALAATRPPTQVVELLNRFFGVVVSEIEAHHGLVNKFEGDAALAVFGAPHDLPDAAGQALAAARAMAVRLRNEVGDCEAGIGVAAGPVVAGNVGAQSRYEYTVIGDPVNEAARLTDVAKDIEGGLVASGRAVEAADAAEASRWRRHGEVTLRGRSEPTQLAVPVDGPAEGPVEGAASR</sequence>
<dbReference type="InterPro" id="IPR001054">
    <property type="entry name" value="A/G_cyclase"/>
</dbReference>
<evidence type="ECO:0000256" key="2">
    <source>
        <dbReference type="ARBA" id="ARBA00005381"/>
    </source>
</evidence>
<reference evidence="11 12" key="1">
    <citation type="submission" date="2017-06" db="EMBL/GenBank/DDBJ databases">
        <authorList>
            <person name="Kim H.J."/>
            <person name="Triplett B.A."/>
        </authorList>
    </citation>
    <scope>NUCLEOTIDE SEQUENCE [LARGE SCALE GENOMIC DNA]</scope>
    <source>
        <strain evidence="11 12">DSM 45207</strain>
    </source>
</reference>
<dbReference type="CDD" id="cd07302">
    <property type="entry name" value="CHD"/>
    <property type="match status" value="1"/>
</dbReference>
<name>A0A238WU93_9PSEU</name>
<feature type="region of interest" description="Disordered" evidence="7">
    <location>
        <begin position="515"/>
        <end position="541"/>
    </location>
</feature>
<keyword evidence="5 8" id="KW-1133">Transmembrane helix</keyword>
<feature type="transmembrane region" description="Helical" evidence="8">
    <location>
        <begin position="209"/>
        <end position="234"/>
    </location>
</feature>
<organism evidence="11 12">
    <name type="scientific">Haloechinothrix alba</name>
    <dbReference type="NCBI Taxonomy" id="664784"/>
    <lineage>
        <taxon>Bacteria</taxon>
        <taxon>Bacillati</taxon>
        <taxon>Actinomycetota</taxon>
        <taxon>Actinomycetes</taxon>
        <taxon>Pseudonocardiales</taxon>
        <taxon>Pseudonocardiaceae</taxon>
        <taxon>Haloechinothrix</taxon>
    </lineage>
</organism>
<feature type="transmembrane region" description="Helical" evidence="8">
    <location>
        <begin position="46"/>
        <end position="70"/>
    </location>
</feature>
<evidence type="ECO:0000256" key="5">
    <source>
        <dbReference type="ARBA" id="ARBA00022989"/>
    </source>
</evidence>
<feature type="transmembrane region" description="Helical" evidence="8">
    <location>
        <begin position="246"/>
        <end position="267"/>
    </location>
</feature>
<comment type="subcellular location">
    <subcellularLocation>
        <location evidence="1">Cell membrane</location>
        <topology evidence="1">Multi-pass membrane protein</topology>
    </subcellularLocation>
</comment>
<dbReference type="SUPFAM" id="SSF55073">
    <property type="entry name" value="Nucleotide cyclase"/>
    <property type="match status" value="1"/>
</dbReference>
<dbReference type="InterPro" id="IPR003660">
    <property type="entry name" value="HAMP_dom"/>
</dbReference>
<dbReference type="Pfam" id="PF00672">
    <property type="entry name" value="HAMP"/>
    <property type="match status" value="1"/>
</dbReference>
<dbReference type="GO" id="GO:0005886">
    <property type="term" value="C:plasma membrane"/>
    <property type="evidence" value="ECO:0007669"/>
    <property type="project" value="UniProtKB-SubCell"/>
</dbReference>
<keyword evidence="3" id="KW-1003">Cell membrane</keyword>
<feature type="region of interest" description="Disordered" evidence="7">
    <location>
        <begin position="1"/>
        <end position="29"/>
    </location>
</feature>
<dbReference type="SUPFAM" id="SSF158472">
    <property type="entry name" value="HAMP domain-like"/>
    <property type="match status" value="1"/>
</dbReference>
<evidence type="ECO:0000256" key="8">
    <source>
        <dbReference type="SAM" id="Phobius"/>
    </source>
</evidence>
<evidence type="ECO:0000256" key="1">
    <source>
        <dbReference type="ARBA" id="ARBA00004651"/>
    </source>
</evidence>
<dbReference type="PANTHER" id="PTHR43081">
    <property type="entry name" value="ADENYLATE CYCLASE, TERMINAL-DIFFERENTIATION SPECIFIC-RELATED"/>
    <property type="match status" value="1"/>
</dbReference>
<evidence type="ECO:0000256" key="7">
    <source>
        <dbReference type="SAM" id="MobiDB-lite"/>
    </source>
</evidence>
<evidence type="ECO:0000256" key="4">
    <source>
        <dbReference type="ARBA" id="ARBA00022692"/>
    </source>
</evidence>
<protein>
    <submittedName>
        <fullName evidence="11">Adenylate cyclase</fullName>
    </submittedName>
</protein>
<dbReference type="GO" id="GO:0004016">
    <property type="term" value="F:adenylate cyclase activity"/>
    <property type="evidence" value="ECO:0007669"/>
    <property type="project" value="UniProtKB-ARBA"/>
</dbReference>
<dbReference type="Pfam" id="PF00211">
    <property type="entry name" value="Guanylate_cyc"/>
    <property type="match status" value="1"/>
</dbReference>
<dbReference type="CDD" id="cd06225">
    <property type="entry name" value="HAMP"/>
    <property type="match status" value="1"/>
</dbReference>
<dbReference type="RefSeq" id="WP_089301074.1">
    <property type="nucleotide sequence ID" value="NZ_FZNW01000007.1"/>
</dbReference>
<dbReference type="AlphaFoldDB" id="A0A238WU93"/>
<dbReference type="InterPro" id="IPR050697">
    <property type="entry name" value="Adenylyl/Guanylyl_Cyclase_3/4"/>
</dbReference>
<evidence type="ECO:0000256" key="6">
    <source>
        <dbReference type="ARBA" id="ARBA00023136"/>
    </source>
</evidence>
<dbReference type="Proteomes" id="UP000198348">
    <property type="component" value="Unassembled WGS sequence"/>
</dbReference>
<feature type="transmembrane region" description="Helical" evidence="8">
    <location>
        <begin position="142"/>
        <end position="163"/>
    </location>
</feature>
<dbReference type="PANTHER" id="PTHR43081:SF17">
    <property type="entry name" value="BLL5647 PROTEIN"/>
    <property type="match status" value="1"/>
</dbReference>
<evidence type="ECO:0000256" key="3">
    <source>
        <dbReference type="ARBA" id="ARBA00022475"/>
    </source>
</evidence>
<keyword evidence="4 8" id="KW-0812">Transmembrane</keyword>
<dbReference type="OrthoDB" id="368920at2"/>
<comment type="similarity">
    <text evidence="2">Belongs to the adenylyl cyclase class-3 family.</text>
</comment>
<feature type="domain" description="Guanylate cyclase" evidence="9">
    <location>
        <begin position="354"/>
        <end position="478"/>
    </location>
</feature>
<dbReference type="PROSITE" id="PS50125">
    <property type="entry name" value="GUANYLATE_CYCLASE_2"/>
    <property type="match status" value="1"/>
</dbReference>
<dbReference type="Gene3D" id="3.30.70.1230">
    <property type="entry name" value="Nucleotide cyclase"/>
    <property type="match status" value="1"/>
</dbReference>
<dbReference type="EMBL" id="FZNW01000007">
    <property type="protein sequence ID" value="SNR50075.1"/>
    <property type="molecule type" value="Genomic_DNA"/>
</dbReference>
<dbReference type="SMART" id="SM00304">
    <property type="entry name" value="HAMP"/>
    <property type="match status" value="1"/>
</dbReference>
<feature type="transmembrane region" description="Helical" evidence="8">
    <location>
        <begin position="169"/>
        <end position="188"/>
    </location>
</feature>
<dbReference type="GO" id="GO:0006171">
    <property type="term" value="P:cAMP biosynthetic process"/>
    <property type="evidence" value="ECO:0007669"/>
    <property type="project" value="TreeGrafter"/>
</dbReference>
<dbReference type="GO" id="GO:0035556">
    <property type="term" value="P:intracellular signal transduction"/>
    <property type="evidence" value="ECO:0007669"/>
    <property type="project" value="InterPro"/>
</dbReference>
<dbReference type="PROSITE" id="PS50885">
    <property type="entry name" value="HAMP"/>
    <property type="match status" value="1"/>
</dbReference>
<evidence type="ECO:0000259" key="9">
    <source>
        <dbReference type="PROSITE" id="PS50125"/>
    </source>
</evidence>
<gene>
    <name evidence="11" type="ORF">SAMN06265360_107228</name>
</gene>
<evidence type="ECO:0000259" key="10">
    <source>
        <dbReference type="PROSITE" id="PS50885"/>
    </source>
</evidence>
<evidence type="ECO:0000313" key="12">
    <source>
        <dbReference type="Proteomes" id="UP000198348"/>
    </source>
</evidence>
<keyword evidence="12" id="KW-1185">Reference proteome</keyword>
<feature type="transmembrane region" description="Helical" evidence="8">
    <location>
        <begin position="76"/>
        <end position="102"/>
    </location>
</feature>
<proteinExistence type="inferred from homology"/>
<feature type="domain" description="HAMP" evidence="10">
    <location>
        <begin position="270"/>
        <end position="322"/>
    </location>
</feature>
<evidence type="ECO:0000313" key="11">
    <source>
        <dbReference type="EMBL" id="SNR50075.1"/>
    </source>
</evidence>